<dbReference type="STRING" id="980251.GCA_001642875_02806"/>
<protein>
    <recommendedName>
        <fullName evidence="3">Flagellar assembly protein H</fullName>
    </recommendedName>
</protein>
<keyword evidence="2" id="KW-1185">Reference proteome</keyword>
<dbReference type="Proteomes" id="UP000322214">
    <property type="component" value="Chromosome"/>
</dbReference>
<gene>
    <name evidence="1" type="ORF">MFFC18_32680</name>
</gene>
<organism evidence="1 2">
    <name type="scientific">Mariniblastus fucicola</name>
    <dbReference type="NCBI Taxonomy" id="980251"/>
    <lineage>
        <taxon>Bacteria</taxon>
        <taxon>Pseudomonadati</taxon>
        <taxon>Planctomycetota</taxon>
        <taxon>Planctomycetia</taxon>
        <taxon>Pirellulales</taxon>
        <taxon>Pirellulaceae</taxon>
        <taxon>Mariniblastus</taxon>
    </lineage>
</organism>
<name>A0A5B9PE06_9BACT</name>
<evidence type="ECO:0000313" key="1">
    <source>
        <dbReference type="EMBL" id="QEG23370.1"/>
    </source>
</evidence>
<dbReference type="AlphaFoldDB" id="A0A5B9PE06"/>
<reference evidence="1 2" key="1">
    <citation type="submission" date="2019-08" db="EMBL/GenBank/DDBJ databases">
        <title>Deep-cultivation of Planctomycetes and their phenomic and genomic characterization uncovers novel biology.</title>
        <authorList>
            <person name="Wiegand S."/>
            <person name="Jogler M."/>
            <person name="Boedeker C."/>
            <person name="Pinto D."/>
            <person name="Vollmers J."/>
            <person name="Rivas-Marin E."/>
            <person name="Kohn T."/>
            <person name="Peeters S.H."/>
            <person name="Heuer A."/>
            <person name="Rast P."/>
            <person name="Oberbeckmann S."/>
            <person name="Bunk B."/>
            <person name="Jeske O."/>
            <person name="Meyerdierks A."/>
            <person name="Storesund J.E."/>
            <person name="Kallscheuer N."/>
            <person name="Luecker S."/>
            <person name="Lage O.M."/>
            <person name="Pohl T."/>
            <person name="Merkel B.J."/>
            <person name="Hornburger P."/>
            <person name="Mueller R.-W."/>
            <person name="Bruemmer F."/>
            <person name="Labrenz M."/>
            <person name="Spormann A.M."/>
            <person name="Op den Camp H."/>
            <person name="Overmann J."/>
            <person name="Amann R."/>
            <person name="Jetten M.S.M."/>
            <person name="Mascher T."/>
            <person name="Medema M.H."/>
            <person name="Devos D.P."/>
            <person name="Kaster A.-K."/>
            <person name="Ovreas L."/>
            <person name="Rohde M."/>
            <person name="Galperin M.Y."/>
            <person name="Jogler C."/>
        </authorList>
    </citation>
    <scope>NUCLEOTIDE SEQUENCE [LARGE SCALE GENOMIC DNA]</scope>
    <source>
        <strain evidence="1 2">FC18</strain>
    </source>
</reference>
<sequence>MTNFSVQFTAPVQSVQVVGKGCRVGKPVETAQAIEEAVRKEPEPVAVTTISTEAVESALGEVVNQLKAQQSELHEFAARYAVEILRVFLISSDEVIEQRLRDNVLRMLDQPGPLEVLKVSVHSSCHSSMQKWILESDIPTRFNCTPEVLVDDQLSPGDCSVDVGQNLRLASLEQQLQLVESRLMQTVRAKREEGLS</sequence>
<proteinExistence type="predicted"/>
<evidence type="ECO:0008006" key="3">
    <source>
        <dbReference type="Google" id="ProtNLM"/>
    </source>
</evidence>
<dbReference type="RefSeq" id="WP_075082139.1">
    <property type="nucleotide sequence ID" value="NZ_CP042912.1"/>
</dbReference>
<accession>A0A5B9PE06</accession>
<dbReference type="EMBL" id="CP042912">
    <property type="protein sequence ID" value="QEG23370.1"/>
    <property type="molecule type" value="Genomic_DNA"/>
</dbReference>
<evidence type="ECO:0000313" key="2">
    <source>
        <dbReference type="Proteomes" id="UP000322214"/>
    </source>
</evidence>
<dbReference type="KEGG" id="mff:MFFC18_32680"/>